<dbReference type="InterPro" id="IPR011990">
    <property type="entry name" value="TPR-like_helical_dom_sf"/>
</dbReference>
<dbReference type="PROSITE" id="PS50005">
    <property type="entry name" value="TPR"/>
    <property type="match status" value="1"/>
</dbReference>
<dbReference type="SUPFAM" id="SSF48452">
    <property type="entry name" value="TPR-like"/>
    <property type="match status" value="2"/>
</dbReference>
<reference evidence="2" key="2">
    <citation type="submission" date="2022-06" db="EMBL/GenBank/DDBJ databases">
        <title>Thermospira aquatica gen. nov., sp. nov.</title>
        <authorList>
            <person name="Ben Ali Gam Z."/>
            <person name="Labat M."/>
        </authorList>
    </citation>
    <scope>NUCLEOTIDE SEQUENCE</scope>
    <source>
        <strain evidence="2">F1F22</strain>
    </source>
</reference>
<evidence type="ECO:0000313" key="3">
    <source>
        <dbReference type="Proteomes" id="UP001056539"/>
    </source>
</evidence>
<dbReference type="SMART" id="SM00028">
    <property type="entry name" value="TPR"/>
    <property type="match status" value="4"/>
</dbReference>
<sequence>MKWWKNVFLASVLVGCSRYYTFDRYYDEQNWQQAKEILENISEKNTDAYRLRLYRITFRLALAGDSQVLERLKLLLEKEDPRFRGYQEFGRLYLSFVNALQSGDFENVLGLKEPFSRFPEEFQPYAAQIFGIAHLMKNEAEEARKYLQKSYMMEPMQDTLYFLGQAHLMCGSEQDAVATWKQVIAAKPGGKLEAMSYFQLGELEYNKGNFSQALEWYFAAVNLYPESEIFVDKIAFCYQKMKNKKLSEKFRKIALRINQDYATAWFYLNFN</sequence>
<dbReference type="KEGG" id="taqu:KDW03_08500"/>
<keyword evidence="3" id="KW-1185">Reference proteome</keyword>
<evidence type="ECO:0000313" key="2">
    <source>
        <dbReference type="EMBL" id="URA09524.1"/>
    </source>
</evidence>
<feature type="repeat" description="TPR" evidence="1">
    <location>
        <begin position="194"/>
        <end position="227"/>
    </location>
</feature>
<protein>
    <recommendedName>
        <fullName evidence="4">Tetratricopeptide repeat protein</fullName>
    </recommendedName>
</protein>
<dbReference type="RefSeq" id="WP_271434656.1">
    <property type="nucleotide sequence ID" value="NZ_CP073355.1"/>
</dbReference>
<dbReference type="EMBL" id="CP073355">
    <property type="protein sequence ID" value="URA09524.1"/>
    <property type="molecule type" value="Genomic_DNA"/>
</dbReference>
<organism evidence="2 3">
    <name type="scientific">Thermospira aquatica</name>
    <dbReference type="NCBI Taxonomy" id="2828656"/>
    <lineage>
        <taxon>Bacteria</taxon>
        <taxon>Pseudomonadati</taxon>
        <taxon>Spirochaetota</taxon>
        <taxon>Spirochaetia</taxon>
        <taxon>Brevinematales</taxon>
        <taxon>Thermospiraceae</taxon>
        <taxon>Thermospira</taxon>
    </lineage>
</organism>
<reference evidence="2" key="1">
    <citation type="submission" date="2021-04" db="EMBL/GenBank/DDBJ databases">
        <authorList>
            <person name="Postec A."/>
        </authorList>
    </citation>
    <scope>NUCLEOTIDE SEQUENCE</scope>
    <source>
        <strain evidence="2">F1F22</strain>
    </source>
</reference>
<proteinExistence type="predicted"/>
<keyword evidence="1" id="KW-0802">TPR repeat</keyword>
<dbReference type="AlphaFoldDB" id="A0AAX3BB94"/>
<dbReference type="InterPro" id="IPR019734">
    <property type="entry name" value="TPR_rpt"/>
</dbReference>
<dbReference type="Gene3D" id="1.25.40.10">
    <property type="entry name" value="Tetratricopeptide repeat domain"/>
    <property type="match status" value="2"/>
</dbReference>
<evidence type="ECO:0000256" key="1">
    <source>
        <dbReference type="PROSITE-ProRule" id="PRU00339"/>
    </source>
</evidence>
<dbReference type="Proteomes" id="UP001056539">
    <property type="component" value="Chromosome"/>
</dbReference>
<accession>A0AAX3BB94</accession>
<name>A0AAX3BB94_9SPIR</name>
<gene>
    <name evidence="2" type="ORF">KDW03_08500</name>
</gene>
<evidence type="ECO:0008006" key="4">
    <source>
        <dbReference type="Google" id="ProtNLM"/>
    </source>
</evidence>
<dbReference type="PROSITE" id="PS51257">
    <property type="entry name" value="PROKAR_LIPOPROTEIN"/>
    <property type="match status" value="1"/>
</dbReference>